<dbReference type="EMBL" id="JAVIJP010000001">
    <property type="protein sequence ID" value="KAL3655624.1"/>
    <property type="molecule type" value="Genomic_DNA"/>
</dbReference>
<sequence>MASSVMYDPEFTELFHVFSSRSAEVVSVSYLKGVKKNSKYWIVGEIVSVYSSKDFWFLSCKICRRKVELVNGVRPCAHCGVVTYIDIYRYSGAEVKRLPDYIQEQMIVGRKALFEVVVTSEKEDVERFDVCRMTVDEEIFDLYLQKYFIDQDHYSEAKPSLKAVADGEEAADEEKAVKEAADEEKAVKEAADEEDDAVNDVAVKDLADEDEAVKDVKVVNDEEDYFADSDSSEVNSYKKRKTEH</sequence>
<evidence type="ECO:0000313" key="3">
    <source>
        <dbReference type="Proteomes" id="UP001632038"/>
    </source>
</evidence>
<reference evidence="3" key="1">
    <citation type="journal article" date="2024" name="IScience">
        <title>Strigolactones Initiate the Formation of Haustorium-like Structures in Castilleja.</title>
        <authorList>
            <person name="Buerger M."/>
            <person name="Peterson D."/>
            <person name="Chory J."/>
        </authorList>
    </citation>
    <scope>NUCLEOTIDE SEQUENCE [LARGE SCALE GENOMIC DNA]</scope>
</reference>
<evidence type="ECO:0008006" key="4">
    <source>
        <dbReference type="Google" id="ProtNLM"/>
    </source>
</evidence>
<protein>
    <recommendedName>
        <fullName evidence="4">Replication factor A C-terminal domain-containing protein</fullName>
    </recommendedName>
</protein>
<comment type="caution">
    <text evidence="2">The sequence shown here is derived from an EMBL/GenBank/DDBJ whole genome shotgun (WGS) entry which is preliminary data.</text>
</comment>
<evidence type="ECO:0000313" key="2">
    <source>
        <dbReference type="EMBL" id="KAL3655624.1"/>
    </source>
</evidence>
<gene>
    <name evidence="2" type="ORF">CASFOL_000020</name>
</gene>
<keyword evidence="3" id="KW-1185">Reference proteome</keyword>
<feature type="compositionally biased region" description="Basic and acidic residues" evidence="1">
    <location>
        <begin position="173"/>
        <end position="190"/>
    </location>
</feature>
<proteinExistence type="predicted"/>
<dbReference type="AlphaFoldDB" id="A0ABD3ERC9"/>
<feature type="region of interest" description="Disordered" evidence="1">
    <location>
        <begin position="165"/>
        <end position="198"/>
    </location>
</feature>
<dbReference type="Proteomes" id="UP001632038">
    <property type="component" value="Unassembled WGS sequence"/>
</dbReference>
<evidence type="ECO:0000256" key="1">
    <source>
        <dbReference type="SAM" id="MobiDB-lite"/>
    </source>
</evidence>
<name>A0ABD3ERC9_9LAMI</name>
<organism evidence="2 3">
    <name type="scientific">Castilleja foliolosa</name>
    <dbReference type="NCBI Taxonomy" id="1961234"/>
    <lineage>
        <taxon>Eukaryota</taxon>
        <taxon>Viridiplantae</taxon>
        <taxon>Streptophyta</taxon>
        <taxon>Embryophyta</taxon>
        <taxon>Tracheophyta</taxon>
        <taxon>Spermatophyta</taxon>
        <taxon>Magnoliopsida</taxon>
        <taxon>eudicotyledons</taxon>
        <taxon>Gunneridae</taxon>
        <taxon>Pentapetalae</taxon>
        <taxon>asterids</taxon>
        <taxon>lamiids</taxon>
        <taxon>Lamiales</taxon>
        <taxon>Orobanchaceae</taxon>
        <taxon>Pedicularideae</taxon>
        <taxon>Castillejinae</taxon>
        <taxon>Castilleja</taxon>
    </lineage>
</organism>
<accession>A0ABD3ERC9</accession>